<dbReference type="EMBL" id="CP030118">
    <property type="protein sequence ID" value="QDL06658.1"/>
    <property type="molecule type" value="Genomic_DNA"/>
</dbReference>
<evidence type="ECO:0000256" key="2">
    <source>
        <dbReference type="ARBA" id="ARBA00022737"/>
    </source>
</evidence>
<dbReference type="GO" id="GO:0031470">
    <property type="term" value="C:carboxysome"/>
    <property type="evidence" value="ECO:0007669"/>
    <property type="project" value="UniProtKB-ARBA"/>
</dbReference>
<accession>A0A856M746</accession>
<dbReference type="GO" id="GO:0043886">
    <property type="term" value="F:structural constituent of carboxysome shell"/>
    <property type="evidence" value="ECO:0007669"/>
    <property type="project" value="UniProtKB-ARBA"/>
</dbReference>
<dbReference type="SUPFAM" id="SSF51161">
    <property type="entry name" value="Trimeric LpxA-like enzymes"/>
    <property type="match status" value="2"/>
</dbReference>
<dbReference type="InterPro" id="IPR051159">
    <property type="entry name" value="Hexapeptide_acetyltransf"/>
</dbReference>
<keyword evidence="1 3" id="KW-0808">Transferase</keyword>
<dbReference type="PANTHER" id="PTHR23416:SF78">
    <property type="entry name" value="LIPOPOLYSACCHARIDE BIOSYNTHESIS O-ACETYL TRANSFERASE WBBJ-RELATED"/>
    <property type="match status" value="1"/>
</dbReference>
<dbReference type="Proteomes" id="UP000503129">
    <property type="component" value="Chromosome"/>
</dbReference>
<evidence type="ECO:0000256" key="1">
    <source>
        <dbReference type="ARBA" id="ARBA00022679"/>
    </source>
</evidence>
<dbReference type="InterPro" id="IPR001451">
    <property type="entry name" value="Hexapep"/>
</dbReference>
<sequence length="230" mass="24760">MTVQELEQQLDIDQLSTTSPTIWSRTIELAITSLMGWVPRPVGVLLRRLSYRPIFARMGRGVYIHTGVELLGGCSIEVGDYVKILRDVFFDMRAPNSLLRIGNKVCIDRGVDIKATVCDCLIDIGDGSYLGPYVCMAGPGHIKIGKECLIASHTSIYANNHREHGLSREGIEIQDKCWIGSGVRILDGVTIGKGSVIGAGAVVNKDIPPFSIAVGVPAKVIKASKGNGTA</sequence>
<dbReference type="InterPro" id="IPR018357">
    <property type="entry name" value="Hexapep_transf_CS"/>
</dbReference>
<dbReference type="PROSITE" id="PS00101">
    <property type="entry name" value="HEXAPEP_TRANSFERASES"/>
    <property type="match status" value="1"/>
</dbReference>
<name>A0A856M746_9CYAN</name>
<keyword evidence="4" id="KW-1185">Reference proteome</keyword>
<dbReference type="GO" id="GO:0016746">
    <property type="term" value="F:acyltransferase activity"/>
    <property type="evidence" value="ECO:0007669"/>
    <property type="project" value="UniProtKB-KW"/>
</dbReference>
<evidence type="ECO:0000313" key="3">
    <source>
        <dbReference type="EMBL" id="QDL06658.1"/>
    </source>
</evidence>
<evidence type="ECO:0000313" key="4">
    <source>
        <dbReference type="Proteomes" id="UP000503129"/>
    </source>
</evidence>
<dbReference type="CDD" id="cd04647">
    <property type="entry name" value="LbH_MAT_like"/>
    <property type="match status" value="1"/>
</dbReference>
<keyword evidence="3" id="KW-0012">Acyltransferase</keyword>
<dbReference type="Gene3D" id="2.160.10.10">
    <property type="entry name" value="Hexapeptide repeat proteins"/>
    <property type="match status" value="2"/>
</dbReference>
<dbReference type="InterPro" id="IPR011004">
    <property type="entry name" value="Trimer_LpxA-like_sf"/>
</dbReference>
<dbReference type="PANTHER" id="PTHR23416">
    <property type="entry name" value="SIALIC ACID SYNTHASE-RELATED"/>
    <property type="match status" value="1"/>
</dbReference>
<dbReference type="RefSeq" id="WP_171975206.1">
    <property type="nucleotide sequence ID" value="NZ_CAWOXK010000001.1"/>
</dbReference>
<protein>
    <submittedName>
        <fullName evidence="3">Acyltransferase</fullName>
    </submittedName>
</protein>
<gene>
    <name evidence="3" type="ORF">DP114_00910</name>
</gene>
<dbReference type="AlphaFoldDB" id="A0A856M746"/>
<organism evidence="3 4">
    <name type="scientific">Brasilonema sennae CENA114</name>
    <dbReference type="NCBI Taxonomy" id="415709"/>
    <lineage>
        <taxon>Bacteria</taxon>
        <taxon>Bacillati</taxon>
        <taxon>Cyanobacteriota</taxon>
        <taxon>Cyanophyceae</taxon>
        <taxon>Nostocales</taxon>
        <taxon>Scytonemataceae</taxon>
        <taxon>Brasilonema</taxon>
        <taxon>Bromeliae group (in: Brasilonema)</taxon>
    </lineage>
</organism>
<proteinExistence type="predicted"/>
<dbReference type="Pfam" id="PF00132">
    <property type="entry name" value="Hexapep"/>
    <property type="match status" value="1"/>
</dbReference>
<keyword evidence="2" id="KW-0677">Repeat</keyword>
<reference evidence="3 4" key="1">
    <citation type="submission" date="2018-06" db="EMBL/GenBank/DDBJ databases">
        <title>Comparative genomics of Brasilonema spp. strains.</title>
        <authorList>
            <person name="Alvarenga D.O."/>
            <person name="Fiore M.F."/>
            <person name="Varani A.M."/>
        </authorList>
    </citation>
    <scope>NUCLEOTIDE SEQUENCE [LARGE SCALE GENOMIC DNA]</scope>
    <source>
        <strain evidence="3 4">CENA114</strain>
    </source>
</reference>
<dbReference type="KEGG" id="bsen:DP114_00910"/>